<evidence type="ECO:0000256" key="1">
    <source>
        <dbReference type="ARBA" id="ARBA00004141"/>
    </source>
</evidence>
<comment type="caution">
    <text evidence="10">The sequence shown here is derived from an EMBL/GenBank/DDBJ whole genome shotgun (WGS) entry which is preliminary data.</text>
</comment>
<dbReference type="InterPro" id="IPR001594">
    <property type="entry name" value="Palmitoyltrfase_DHHC"/>
</dbReference>
<feature type="transmembrane region" description="Helical" evidence="8">
    <location>
        <begin position="339"/>
        <end position="359"/>
    </location>
</feature>
<dbReference type="PROSITE" id="PS50216">
    <property type="entry name" value="DHHC"/>
    <property type="match status" value="1"/>
</dbReference>
<dbReference type="Pfam" id="PF12796">
    <property type="entry name" value="Ank_2"/>
    <property type="match status" value="1"/>
</dbReference>
<proteinExistence type="inferred from homology"/>
<dbReference type="InterPro" id="IPR036770">
    <property type="entry name" value="Ankyrin_rpt-contain_sf"/>
</dbReference>
<evidence type="ECO:0000259" key="9">
    <source>
        <dbReference type="Pfam" id="PF01529"/>
    </source>
</evidence>
<sequence length="559" mass="62820">MTALRPVPPGEAPGAVIRERSKWSRLSGAGDGRDVVAEGMTPQCAEPRLPYSACTVNSNEASDIFDAAKLGDIKKCQQIIEMEGTNVLDSYDEKGHMPAHWAALTGATEVLQYFLDCKGPVDEPSRAELGQRPIHWAAASGDISATDLLLKAGVSIEVEDQKGRTPLITAAQYGQTALCCYLMSKGAKLHTCDSEGDNALHWTAFKGYCELTHLLLYSGCDAKLPDSYGQTPLHLAVLSGDLPTVQLLCEQDGVGLKIRDNNGNTPLKLAKGLNAKNIVSYLQSEISRIKNRNQRFDWRTWVIGRPERTKAPILFFYGNLFLWGYPTYFYQLVPVSLYALWDLHITFLVGNALMWFFFLSASLMDPGFLPCHSEAYDRAIKQVSKFNDWEKDKNPLSRLCHTCHLVKPLRSKHCRVTNRCVACFDHYCPYLYNNVGYRNRAYFVAFLATMCMNCTIGAYLCWDWFDIVGRSFFLGMGFLFLSVNAVISGGMAALCVYMAAVNITTNERMNYMKYSYLKDENGRFVNPFNRGILLNLLEFCHLIPSLREDQIRKAKLSYL</sequence>
<evidence type="ECO:0000256" key="7">
    <source>
        <dbReference type="PROSITE-ProRule" id="PRU00023"/>
    </source>
</evidence>
<keyword evidence="4 8" id="KW-1133">Transmembrane helix</keyword>
<keyword evidence="3" id="KW-0677">Repeat</keyword>
<feature type="domain" description="Palmitoyltransferase DHHC" evidence="9">
    <location>
        <begin position="397"/>
        <end position="511"/>
    </location>
</feature>
<keyword evidence="8" id="KW-0808">Transferase</keyword>
<name>A0AAV7WWC2_PLEWA</name>
<comment type="catalytic activity">
    <reaction evidence="8">
        <text>L-cysteinyl-[protein] + hexadecanoyl-CoA = S-hexadecanoyl-L-cysteinyl-[protein] + CoA</text>
        <dbReference type="Rhea" id="RHEA:36683"/>
        <dbReference type="Rhea" id="RHEA-COMP:10131"/>
        <dbReference type="Rhea" id="RHEA-COMP:11032"/>
        <dbReference type="ChEBI" id="CHEBI:29950"/>
        <dbReference type="ChEBI" id="CHEBI:57287"/>
        <dbReference type="ChEBI" id="CHEBI:57379"/>
        <dbReference type="ChEBI" id="CHEBI:74151"/>
        <dbReference type="EC" id="2.3.1.225"/>
    </reaction>
</comment>
<dbReference type="Pfam" id="PF00023">
    <property type="entry name" value="Ank"/>
    <property type="match status" value="1"/>
</dbReference>
<evidence type="ECO:0000256" key="4">
    <source>
        <dbReference type="ARBA" id="ARBA00022989"/>
    </source>
</evidence>
<evidence type="ECO:0000256" key="5">
    <source>
        <dbReference type="ARBA" id="ARBA00023043"/>
    </source>
</evidence>
<dbReference type="PANTHER" id="PTHR24161">
    <property type="entry name" value="ANK_REP_REGION DOMAIN-CONTAINING PROTEIN-RELATED"/>
    <property type="match status" value="1"/>
</dbReference>
<organism evidence="10 11">
    <name type="scientific">Pleurodeles waltl</name>
    <name type="common">Iberian ribbed newt</name>
    <dbReference type="NCBI Taxonomy" id="8319"/>
    <lineage>
        <taxon>Eukaryota</taxon>
        <taxon>Metazoa</taxon>
        <taxon>Chordata</taxon>
        <taxon>Craniata</taxon>
        <taxon>Vertebrata</taxon>
        <taxon>Euteleostomi</taxon>
        <taxon>Amphibia</taxon>
        <taxon>Batrachia</taxon>
        <taxon>Caudata</taxon>
        <taxon>Salamandroidea</taxon>
        <taxon>Salamandridae</taxon>
        <taxon>Pleurodelinae</taxon>
        <taxon>Pleurodeles</taxon>
    </lineage>
</organism>
<feature type="transmembrane region" description="Helical" evidence="8">
    <location>
        <begin position="314"/>
        <end position="333"/>
    </location>
</feature>
<dbReference type="PROSITE" id="PS50088">
    <property type="entry name" value="ANK_REPEAT"/>
    <property type="match status" value="4"/>
</dbReference>
<dbReference type="Pfam" id="PF01529">
    <property type="entry name" value="DHHC"/>
    <property type="match status" value="1"/>
</dbReference>
<keyword evidence="11" id="KW-1185">Reference proteome</keyword>
<comment type="subcellular location">
    <subcellularLocation>
        <location evidence="1">Membrane</location>
        <topology evidence="1">Multi-pass membrane protein</topology>
    </subcellularLocation>
</comment>
<feature type="repeat" description="ANK" evidence="7">
    <location>
        <begin position="228"/>
        <end position="248"/>
    </location>
</feature>
<reference evidence="10" key="1">
    <citation type="journal article" date="2022" name="bioRxiv">
        <title>Sequencing and chromosome-scale assembly of the giantPleurodeles waltlgenome.</title>
        <authorList>
            <person name="Brown T."/>
            <person name="Elewa A."/>
            <person name="Iarovenko S."/>
            <person name="Subramanian E."/>
            <person name="Araus A.J."/>
            <person name="Petzold A."/>
            <person name="Susuki M."/>
            <person name="Suzuki K.-i.T."/>
            <person name="Hayashi T."/>
            <person name="Toyoda A."/>
            <person name="Oliveira C."/>
            <person name="Osipova E."/>
            <person name="Leigh N.D."/>
            <person name="Simon A."/>
            <person name="Yun M.H."/>
        </authorList>
    </citation>
    <scope>NUCLEOTIDE SEQUENCE</scope>
    <source>
        <strain evidence="10">20211129_DDA</strain>
        <tissue evidence="10">Liver</tissue>
    </source>
</reference>
<evidence type="ECO:0000313" key="11">
    <source>
        <dbReference type="Proteomes" id="UP001066276"/>
    </source>
</evidence>
<protein>
    <recommendedName>
        <fullName evidence="8">Palmitoyltransferase</fullName>
        <ecNumber evidence="8">2.3.1.225</ecNumber>
    </recommendedName>
</protein>
<dbReference type="EC" id="2.3.1.225" evidence="8"/>
<dbReference type="Proteomes" id="UP001066276">
    <property type="component" value="Chromosome 1_1"/>
</dbReference>
<dbReference type="InterPro" id="IPR002110">
    <property type="entry name" value="Ankyrin_rpt"/>
</dbReference>
<dbReference type="GO" id="GO:0000139">
    <property type="term" value="C:Golgi membrane"/>
    <property type="evidence" value="ECO:0007669"/>
    <property type="project" value="TreeGrafter"/>
</dbReference>
<evidence type="ECO:0000256" key="8">
    <source>
        <dbReference type="RuleBase" id="RU079119"/>
    </source>
</evidence>
<feature type="transmembrane region" description="Helical" evidence="8">
    <location>
        <begin position="472"/>
        <end position="503"/>
    </location>
</feature>
<keyword evidence="5 7" id="KW-0040">ANK repeat</keyword>
<evidence type="ECO:0000256" key="2">
    <source>
        <dbReference type="ARBA" id="ARBA00022692"/>
    </source>
</evidence>
<dbReference type="PROSITE" id="PS50297">
    <property type="entry name" value="ANK_REP_REGION"/>
    <property type="match status" value="3"/>
</dbReference>
<evidence type="ECO:0000313" key="10">
    <source>
        <dbReference type="EMBL" id="KAJ1217021.1"/>
    </source>
</evidence>
<comment type="similarity">
    <text evidence="8">Belongs to the DHHC palmitoyltransferase family.</text>
</comment>
<keyword evidence="6 8" id="KW-0472">Membrane</keyword>
<accession>A0AAV7WWC2</accession>
<evidence type="ECO:0000256" key="6">
    <source>
        <dbReference type="ARBA" id="ARBA00023136"/>
    </source>
</evidence>
<evidence type="ECO:0000256" key="3">
    <source>
        <dbReference type="ARBA" id="ARBA00022737"/>
    </source>
</evidence>
<dbReference type="Gene3D" id="1.25.40.20">
    <property type="entry name" value="Ankyrin repeat-containing domain"/>
    <property type="match status" value="1"/>
</dbReference>
<dbReference type="SMART" id="SM00248">
    <property type="entry name" value="ANK"/>
    <property type="match status" value="6"/>
</dbReference>
<dbReference type="GO" id="GO:0019706">
    <property type="term" value="F:protein-cysteine S-palmitoyltransferase activity"/>
    <property type="evidence" value="ECO:0007669"/>
    <property type="project" value="UniProtKB-EC"/>
</dbReference>
<dbReference type="AlphaFoldDB" id="A0AAV7WWC2"/>
<feature type="repeat" description="ANK" evidence="7">
    <location>
        <begin position="195"/>
        <end position="227"/>
    </location>
</feature>
<feature type="repeat" description="ANK" evidence="7">
    <location>
        <begin position="162"/>
        <end position="194"/>
    </location>
</feature>
<keyword evidence="2 8" id="KW-0812">Transmembrane</keyword>
<keyword evidence="8" id="KW-0012">Acyltransferase</keyword>
<feature type="transmembrane region" description="Helical" evidence="8">
    <location>
        <begin position="441"/>
        <end position="460"/>
    </location>
</feature>
<dbReference type="PANTHER" id="PTHR24161:SF17">
    <property type="entry name" value="PALMITOYLTRANSFERASE"/>
    <property type="match status" value="1"/>
</dbReference>
<feature type="repeat" description="ANK" evidence="7">
    <location>
        <begin position="129"/>
        <end position="161"/>
    </location>
</feature>
<dbReference type="EMBL" id="JANPWB010000001">
    <property type="protein sequence ID" value="KAJ1217021.1"/>
    <property type="molecule type" value="Genomic_DNA"/>
</dbReference>
<gene>
    <name evidence="10" type="ORF">NDU88_004618</name>
</gene>
<dbReference type="SUPFAM" id="SSF48403">
    <property type="entry name" value="Ankyrin repeat"/>
    <property type="match status" value="1"/>
</dbReference>
<comment type="domain">
    <text evidence="8">The DHHC domain is required for palmitoyltransferase activity.</text>
</comment>